<evidence type="ECO:0000313" key="4">
    <source>
        <dbReference type="Proteomes" id="UP000198881"/>
    </source>
</evidence>
<feature type="transmembrane region" description="Helical" evidence="2">
    <location>
        <begin position="49"/>
        <end position="68"/>
    </location>
</feature>
<dbReference type="STRING" id="574650.SAMN04487966_10892"/>
<proteinExistence type="predicted"/>
<keyword evidence="2" id="KW-0812">Transmembrane</keyword>
<dbReference type="OrthoDB" id="9812729at2"/>
<organism evidence="3 4">
    <name type="scientific">Micrococcus terreus</name>
    <dbReference type="NCBI Taxonomy" id="574650"/>
    <lineage>
        <taxon>Bacteria</taxon>
        <taxon>Bacillati</taxon>
        <taxon>Actinomycetota</taxon>
        <taxon>Actinomycetes</taxon>
        <taxon>Micrococcales</taxon>
        <taxon>Micrococcaceae</taxon>
        <taxon>Micrococcus</taxon>
    </lineage>
</organism>
<evidence type="ECO:0000256" key="1">
    <source>
        <dbReference type="SAM" id="MobiDB-lite"/>
    </source>
</evidence>
<dbReference type="AlphaFoldDB" id="A0A1I7MPB2"/>
<sequence>MTAASNPPSDLWSRLRASAPRPTLRGAAVAAVGLLLVIAGPVLGRREAVSIGLFLLTASALSLILLALRSALSREAAHHRVLIPDSAAVGERVQVRFLSAGGEQHGGLSPVDQLPPTLTRRSQPTRQADGPAPGYTLMAGQRGVFSVGPATELRKGPLGLARGRILRAGVSRLRVLPQLHDEQVLEELFRTGLGDDRSADLFGVRGSADDLLVREHRPRDPLSRIHWGATARTRQLMVRQEESTEDPRAVVVLDRRGRSYPQGHHTVDAGDGTSWITAPQFEEAVRLAASLHHVLERSGQDVTLLDHEGTVLSSDLADVQLAPSTREASWMERLPRGTTTVFAVLGAGADADLPHLRHLPGVTQRTALLMGPSSALEGWHQAGWATVDASEGAR</sequence>
<keyword evidence="2" id="KW-1133">Transmembrane helix</keyword>
<reference evidence="3 4" key="1">
    <citation type="submission" date="2016-10" db="EMBL/GenBank/DDBJ databases">
        <authorList>
            <person name="de Groot N.N."/>
        </authorList>
    </citation>
    <scope>NUCLEOTIDE SEQUENCE [LARGE SCALE GENOMIC DNA]</scope>
    <source>
        <strain evidence="3 4">CGMCC 1.7054</strain>
    </source>
</reference>
<keyword evidence="2" id="KW-0472">Membrane</keyword>
<dbReference type="PANTHER" id="PTHR34351">
    <property type="entry name" value="SLR1927 PROTEIN-RELATED"/>
    <property type="match status" value="1"/>
</dbReference>
<keyword evidence="4" id="KW-1185">Reference proteome</keyword>
<dbReference type="PANTHER" id="PTHR34351:SF1">
    <property type="entry name" value="SLR1927 PROTEIN"/>
    <property type="match status" value="1"/>
</dbReference>
<name>A0A1I7MPB2_9MICC</name>
<dbReference type="Proteomes" id="UP000198881">
    <property type="component" value="Unassembled WGS sequence"/>
</dbReference>
<feature type="transmembrane region" description="Helical" evidence="2">
    <location>
        <begin position="24"/>
        <end position="43"/>
    </location>
</feature>
<dbReference type="RefSeq" id="WP_143109476.1">
    <property type="nucleotide sequence ID" value="NZ_FPCG01000008.1"/>
</dbReference>
<gene>
    <name evidence="3" type="ORF">SAMN04487966_10892</name>
</gene>
<protein>
    <submittedName>
        <fullName evidence="3">Uncharacterized protein</fullName>
    </submittedName>
</protein>
<evidence type="ECO:0000313" key="3">
    <source>
        <dbReference type="EMBL" id="SFV23765.1"/>
    </source>
</evidence>
<dbReference type="EMBL" id="FPCG01000008">
    <property type="protein sequence ID" value="SFV23765.1"/>
    <property type="molecule type" value="Genomic_DNA"/>
</dbReference>
<evidence type="ECO:0000256" key="2">
    <source>
        <dbReference type="SAM" id="Phobius"/>
    </source>
</evidence>
<feature type="region of interest" description="Disordered" evidence="1">
    <location>
        <begin position="103"/>
        <end position="134"/>
    </location>
</feature>
<accession>A0A1I7MPB2</accession>